<dbReference type="InterPro" id="IPR029058">
    <property type="entry name" value="AB_hydrolase_fold"/>
</dbReference>
<gene>
    <name evidence="2" type="ORF">DI551_00905</name>
</gene>
<protein>
    <submittedName>
        <fullName evidence="2">Alpha/beta hydrolase</fullName>
    </submittedName>
</protein>
<comment type="caution">
    <text evidence="2">The sequence shown here is derived from an EMBL/GenBank/DDBJ whole genome shotgun (WGS) entry which is preliminary data.</text>
</comment>
<accession>A0A2W5N6G1</accession>
<proteinExistence type="predicted"/>
<organism evidence="2 3">
    <name type="scientific">Micavibrio aeruginosavorus</name>
    <dbReference type="NCBI Taxonomy" id="349221"/>
    <lineage>
        <taxon>Bacteria</taxon>
        <taxon>Pseudomonadati</taxon>
        <taxon>Bdellovibrionota</taxon>
        <taxon>Bdellovibrionia</taxon>
        <taxon>Bdellovibrionales</taxon>
        <taxon>Pseudobdellovibrionaceae</taxon>
        <taxon>Micavibrio</taxon>
    </lineage>
</organism>
<evidence type="ECO:0000259" key="1">
    <source>
        <dbReference type="Pfam" id="PF12146"/>
    </source>
</evidence>
<dbReference type="Pfam" id="PF12146">
    <property type="entry name" value="Hydrolase_4"/>
    <property type="match status" value="1"/>
</dbReference>
<dbReference type="GO" id="GO:0016787">
    <property type="term" value="F:hydrolase activity"/>
    <property type="evidence" value="ECO:0007669"/>
    <property type="project" value="UniProtKB-KW"/>
</dbReference>
<feature type="domain" description="Serine aminopeptidase S33" evidence="1">
    <location>
        <begin position="41"/>
        <end position="303"/>
    </location>
</feature>
<dbReference type="InterPro" id="IPR051044">
    <property type="entry name" value="MAG_DAG_Lipase"/>
</dbReference>
<dbReference type="SUPFAM" id="SSF53474">
    <property type="entry name" value="alpha/beta-Hydrolases"/>
    <property type="match status" value="1"/>
</dbReference>
<dbReference type="AlphaFoldDB" id="A0A2W5N6G1"/>
<dbReference type="PANTHER" id="PTHR11614">
    <property type="entry name" value="PHOSPHOLIPASE-RELATED"/>
    <property type="match status" value="1"/>
</dbReference>
<evidence type="ECO:0000313" key="3">
    <source>
        <dbReference type="Proteomes" id="UP000249417"/>
    </source>
</evidence>
<dbReference type="Gene3D" id="3.40.50.1820">
    <property type="entry name" value="alpha/beta hydrolase"/>
    <property type="match status" value="1"/>
</dbReference>
<dbReference type="Proteomes" id="UP000249417">
    <property type="component" value="Unassembled WGS sequence"/>
</dbReference>
<dbReference type="EMBL" id="QFQB01000003">
    <property type="protein sequence ID" value="PZQ48674.1"/>
    <property type="molecule type" value="Genomic_DNA"/>
</dbReference>
<dbReference type="InterPro" id="IPR022742">
    <property type="entry name" value="Hydrolase_4"/>
</dbReference>
<reference evidence="2 3" key="1">
    <citation type="submission" date="2017-08" db="EMBL/GenBank/DDBJ databases">
        <title>Infants hospitalized years apart are colonized by the same room-sourced microbial strains.</title>
        <authorList>
            <person name="Brooks B."/>
            <person name="Olm M.R."/>
            <person name="Firek B.A."/>
            <person name="Baker R."/>
            <person name="Thomas B.C."/>
            <person name="Morowitz M.J."/>
            <person name="Banfield J.F."/>
        </authorList>
    </citation>
    <scope>NUCLEOTIDE SEQUENCE [LARGE SCALE GENOMIC DNA]</scope>
    <source>
        <strain evidence="2">S2_005_002_R2_29</strain>
    </source>
</reference>
<keyword evidence="2" id="KW-0378">Hydrolase</keyword>
<evidence type="ECO:0000313" key="2">
    <source>
        <dbReference type="EMBL" id="PZQ48674.1"/>
    </source>
</evidence>
<name>A0A2W5N6G1_9BACT</name>
<sequence>MLPDLSARFLAPEGWITHSFTNPATGHKIHYGRVYPKDSVPKAVIVCFTGLSEFSEKYFEVAHDMLDRGYAFWIMDWQYQGRSGRMNKFVQRRHSDGFDSDISDMKFFVEDYVLPAAVHPDVGRIPLVMLAHSLGGHLGLRFLSEYPEKFDAAALSAPFLGIYKFSPFTGFAVRLLTTFCPWIKTSYIPGGTDWSENFRKSDAMDKFSSDPLRDTIHAFWSKSDAALQVGQPTLGWAAEALRSLAYMHRRSVLEKIKIPVLFALAGKDEIVDNAAIRHATAHLPHGQLLELSGARHEILMEHDEYRSVFFKAFDKMLEDNKIARIENVKKF</sequence>